<evidence type="ECO:0000256" key="1">
    <source>
        <dbReference type="SAM" id="Phobius"/>
    </source>
</evidence>
<organism evidence="3 4">
    <name type="scientific">Cyanomargarita calcarea GSE-NOS-MK-12-04C</name>
    <dbReference type="NCBI Taxonomy" id="2839659"/>
    <lineage>
        <taxon>Bacteria</taxon>
        <taxon>Bacillati</taxon>
        <taxon>Cyanobacteriota</taxon>
        <taxon>Cyanophyceae</taxon>
        <taxon>Nostocales</taxon>
        <taxon>Cyanomargaritaceae</taxon>
        <taxon>Cyanomargarita</taxon>
    </lineage>
</organism>
<dbReference type="AlphaFoldDB" id="A0A951USD3"/>
<evidence type="ECO:0000259" key="2">
    <source>
        <dbReference type="Pfam" id="PF03992"/>
    </source>
</evidence>
<reference evidence="3" key="2">
    <citation type="journal article" date="2022" name="Microbiol. Resour. Announc.">
        <title>Metagenome Sequencing to Explore Phylogenomics of Terrestrial Cyanobacteria.</title>
        <authorList>
            <person name="Ward R.D."/>
            <person name="Stajich J.E."/>
            <person name="Johansen J.R."/>
            <person name="Huntemann M."/>
            <person name="Clum A."/>
            <person name="Foster B."/>
            <person name="Foster B."/>
            <person name="Roux S."/>
            <person name="Palaniappan K."/>
            <person name="Varghese N."/>
            <person name="Mukherjee S."/>
            <person name="Reddy T.B.K."/>
            <person name="Daum C."/>
            <person name="Copeland A."/>
            <person name="Chen I.A."/>
            <person name="Ivanova N.N."/>
            <person name="Kyrpides N.C."/>
            <person name="Shapiro N."/>
            <person name="Eloe-Fadrosh E.A."/>
            <person name="Pietrasiak N."/>
        </authorList>
    </citation>
    <scope>NUCLEOTIDE SEQUENCE</scope>
    <source>
        <strain evidence="3">GSE-NOS-MK-12-04C</strain>
    </source>
</reference>
<dbReference type="Gene3D" id="3.30.70.100">
    <property type="match status" value="1"/>
</dbReference>
<name>A0A951USD3_9CYAN</name>
<gene>
    <name evidence="3" type="ORF">KME60_06730</name>
</gene>
<feature type="transmembrane region" description="Helical" evidence="1">
    <location>
        <begin position="152"/>
        <end position="171"/>
    </location>
</feature>
<dbReference type="InterPro" id="IPR011008">
    <property type="entry name" value="Dimeric_a/b-barrel"/>
</dbReference>
<dbReference type="Proteomes" id="UP000729701">
    <property type="component" value="Unassembled WGS sequence"/>
</dbReference>
<reference evidence="3" key="1">
    <citation type="submission" date="2021-05" db="EMBL/GenBank/DDBJ databases">
        <authorList>
            <person name="Pietrasiak N."/>
            <person name="Ward R."/>
            <person name="Stajich J.E."/>
            <person name="Kurbessoian T."/>
        </authorList>
    </citation>
    <scope>NUCLEOTIDE SEQUENCE</scope>
    <source>
        <strain evidence="3">GSE-NOS-MK-12-04C</strain>
    </source>
</reference>
<keyword evidence="3" id="KW-0560">Oxidoreductase</keyword>
<accession>A0A951USD3</accession>
<evidence type="ECO:0000313" key="3">
    <source>
        <dbReference type="EMBL" id="MBW4667136.1"/>
    </source>
</evidence>
<evidence type="ECO:0000313" key="4">
    <source>
        <dbReference type="Proteomes" id="UP000729701"/>
    </source>
</evidence>
<dbReference type="PANTHER" id="PTHR40057:SF1">
    <property type="entry name" value="SLR1162 PROTEIN"/>
    <property type="match status" value="1"/>
</dbReference>
<proteinExistence type="predicted"/>
<dbReference type="PANTHER" id="PTHR40057">
    <property type="entry name" value="SLR1162 PROTEIN"/>
    <property type="match status" value="1"/>
</dbReference>
<dbReference type="GO" id="GO:0004497">
    <property type="term" value="F:monooxygenase activity"/>
    <property type="evidence" value="ECO:0007669"/>
    <property type="project" value="UniProtKB-KW"/>
</dbReference>
<sequence length="186" mass="21287">MYHDPSDPPVTICVLRSAKPGKQKEFEQVVSSMIASAMEFPGHLGTSTFRPIDADNPEYRIIFKFDKISNLKRWEESQVRQRWLELVEPLSQGTANVEKLTGLETWFTLPAKKAIVPPPRYKMALITGLAIFCLINIINFLFAPILNSLPPLIRSFVLITCLVSLMTYVVMPQMTKLFAKWLYPRQ</sequence>
<keyword evidence="1" id="KW-1133">Transmembrane helix</keyword>
<dbReference type="EMBL" id="JAHHGZ010000005">
    <property type="protein sequence ID" value="MBW4667136.1"/>
    <property type="molecule type" value="Genomic_DNA"/>
</dbReference>
<keyword evidence="1" id="KW-0472">Membrane</keyword>
<dbReference type="SUPFAM" id="SSF54909">
    <property type="entry name" value="Dimeric alpha+beta barrel"/>
    <property type="match status" value="1"/>
</dbReference>
<dbReference type="Pfam" id="PF03992">
    <property type="entry name" value="ABM"/>
    <property type="match status" value="1"/>
</dbReference>
<feature type="transmembrane region" description="Helical" evidence="1">
    <location>
        <begin position="123"/>
        <end position="146"/>
    </location>
</feature>
<keyword evidence="3" id="KW-0503">Monooxygenase</keyword>
<dbReference type="InterPro" id="IPR038762">
    <property type="entry name" value="ABM_predict"/>
</dbReference>
<keyword evidence="1" id="KW-0812">Transmembrane</keyword>
<feature type="domain" description="ABM" evidence="2">
    <location>
        <begin position="14"/>
        <end position="84"/>
    </location>
</feature>
<comment type="caution">
    <text evidence="3">The sequence shown here is derived from an EMBL/GenBank/DDBJ whole genome shotgun (WGS) entry which is preliminary data.</text>
</comment>
<dbReference type="InterPro" id="IPR007138">
    <property type="entry name" value="ABM_dom"/>
</dbReference>
<protein>
    <submittedName>
        <fullName evidence="3">Antibiotic biosynthesis monooxygenase</fullName>
    </submittedName>
</protein>